<keyword evidence="1" id="KW-0472">Membrane</keyword>
<name>A0A1D8JGK7_9BACL</name>
<dbReference type="Proteomes" id="UP000185746">
    <property type="component" value="Chromosome"/>
</dbReference>
<dbReference type="EMBL" id="CP017560">
    <property type="protein sequence ID" value="AOV07859.1"/>
    <property type="molecule type" value="Genomic_DNA"/>
</dbReference>
<feature type="transmembrane region" description="Helical" evidence="1">
    <location>
        <begin position="6"/>
        <end position="25"/>
    </location>
</feature>
<evidence type="ECO:0000256" key="1">
    <source>
        <dbReference type="SAM" id="Phobius"/>
    </source>
</evidence>
<dbReference type="Pfam" id="PF07098">
    <property type="entry name" value="DUF1360"/>
    <property type="match status" value="1"/>
</dbReference>
<keyword evidence="1" id="KW-0812">Transmembrane</keyword>
<feature type="transmembrane region" description="Helical" evidence="1">
    <location>
        <begin position="63"/>
        <end position="80"/>
    </location>
</feature>
<dbReference type="RefSeq" id="WP_075528005.1">
    <property type="nucleotide sequence ID" value="NZ_CP017560.1"/>
</dbReference>
<feature type="transmembrane region" description="Helical" evidence="1">
    <location>
        <begin position="86"/>
        <end position="108"/>
    </location>
</feature>
<keyword evidence="3" id="KW-1185">Reference proteome</keyword>
<evidence type="ECO:0000313" key="3">
    <source>
        <dbReference type="Proteomes" id="UP000185746"/>
    </source>
</evidence>
<reference evidence="2 3" key="1">
    <citation type="submission" date="2016-09" db="EMBL/GenBank/DDBJ databases">
        <title>Complete genome sequence of the Lysinibacillus sphaericus LMG 22257, a specie of Bacillus with ureolytic activity that can effectively biodeposit calcium carbonate.</title>
        <authorList>
            <person name="Yan W."/>
        </authorList>
    </citation>
    <scope>NUCLEOTIDE SEQUENCE [LARGE SCALE GENOMIC DNA]</scope>
    <source>
        <strain evidence="2 3">LMG 22257</strain>
    </source>
</reference>
<dbReference type="AlphaFoldDB" id="A0A1D8JGK7"/>
<organism evidence="2 3">
    <name type="scientific">Sporosarcina ureilytica</name>
    <dbReference type="NCBI Taxonomy" id="298596"/>
    <lineage>
        <taxon>Bacteria</taxon>
        <taxon>Bacillati</taxon>
        <taxon>Bacillota</taxon>
        <taxon>Bacilli</taxon>
        <taxon>Bacillales</taxon>
        <taxon>Caryophanaceae</taxon>
        <taxon>Sporosarcina</taxon>
    </lineage>
</organism>
<evidence type="ECO:0000313" key="2">
    <source>
        <dbReference type="EMBL" id="AOV07859.1"/>
    </source>
</evidence>
<gene>
    <name evidence="2" type="ORF">BI350_10150</name>
</gene>
<keyword evidence="1" id="KW-1133">Transmembrane helix</keyword>
<dbReference type="InterPro" id="IPR010773">
    <property type="entry name" value="Mycophage_PG1_Gp7"/>
</dbReference>
<protein>
    <submittedName>
        <fullName evidence="2">Sporulation protein</fullName>
    </submittedName>
</protein>
<proteinExistence type="predicted"/>
<sequence length="112" mass="12748">MTSINWIDFFILTFASFRITHFIVFDEITAFIRRPFMSEVFKEDPSGNTEKYIEIKGSGLRSWIGKLLSCYWCTGFWSALGVVLAYIYLPFAFPILLVFAVAGAAAILESKI</sequence>
<accession>A0A1D8JGK7</accession>
<dbReference type="KEGG" id="surl:BI350_10150"/>